<proteinExistence type="predicted"/>
<gene>
    <name evidence="1" type="ORF">A0H81_09385</name>
</gene>
<organism evidence="1 2">
    <name type="scientific">Grifola frondosa</name>
    <name type="common">Maitake</name>
    <name type="synonym">Polyporus frondosus</name>
    <dbReference type="NCBI Taxonomy" id="5627"/>
    <lineage>
        <taxon>Eukaryota</taxon>
        <taxon>Fungi</taxon>
        <taxon>Dikarya</taxon>
        <taxon>Basidiomycota</taxon>
        <taxon>Agaricomycotina</taxon>
        <taxon>Agaricomycetes</taxon>
        <taxon>Polyporales</taxon>
        <taxon>Grifolaceae</taxon>
        <taxon>Grifola</taxon>
    </lineage>
</organism>
<dbReference type="InterPro" id="IPR011009">
    <property type="entry name" value="Kinase-like_dom_sf"/>
</dbReference>
<keyword evidence="2" id="KW-1185">Reference proteome</keyword>
<sequence length="238" mass="27805">MAMPFLRRYNDPRFWTVGEVIEFFRQIFEGLQFMHEHHNRTLTGAAKQRSRAAAPTKYLYIDFGLSRRYSPEENNPLAVPILGGDRTVPEFQDDELTPRNPFHTDIYYIGNLIREDFLDKYSNLEFMRPLVDVMVTKDAGARPKIDKVVVQFDEIQWGLKYWKLLVFVLSKMMNASSCPYSTMILRRITEFVWIPVSGFNIITSYHHVWQSWPQVTGLRREGDEDCVFSPPSSVGPRA</sequence>
<comment type="caution">
    <text evidence="1">The sequence shown here is derived from an EMBL/GenBank/DDBJ whole genome shotgun (WGS) entry which is preliminary data.</text>
</comment>
<dbReference type="STRING" id="5627.A0A1C7M112"/>
<dbReference type="AlphaFoldDB" id="A0A1C7M112"/>
<dbReference type="SUPFAM" id="SSF56112">
    <property type="entry name" value="Protein kinase-like (PK-like)"/>
    <property type="match status" value="1"/>
</dbReference>
<dbReference type="OrthoDB" id="5987198at2759"/>
<dbReference type="Proteomes" id="UP000092993">
    <property type="component" value="Unassembled WGS sequence"/>
</dbReference>
<name>A0A1C7M112_GRIFR</name>
<dbReference type="OMA" id="ITEFVWI"/>
<evidence type="ECO:0000313" key="1">
    <source>
        <dbReference type="EMBL" id="OBZ70643.1"/>
    </source>
</evidence>
<evidence type="ECO:0000313" key="2">
    <source>
        <dbReference type="Proteomes" id="UP000092993"/>
    </source>
</evidence>
<protein>
    <recommendedName>
        <fullName evidence="3">Protein kinase domain-containing protein</fullName>
    </recommendedName>
</protein>
<dbReference type="EMBL" id="LUGG01000013">
    <property type="protein sequence ID" value="OBZ70643.1"/>
    <property type="molecule type" value="Genomic_DNA"/>
</dbReference>
<reference evidence="1 2" key="1">
    <citation type="submission" date="2016-03" db="EMBL/GenBank/DDBJ databases">
        <title>Whole genome sequencing of Grifola frondosa 9006-11.</title>
        <authorList>
            <person name="Min B."/>
            <person name="Park H."/>
            <person name="Kim J.-G."/>
            <person name="Cho H."/>
            <person name="Oh Y.-L."/>
            <person name="Kong W.-S."/>
            <person name="Choi I.-G."/>
        </authorList>
    </citation>
    <scope>NUCLEOTIDE SEQUENCE [LARGE SCALE GENOMIC DNA]</scope>
    <source>
        <strain evidence="1 2">9006-11</strain>
    </source>
</reference>
<evidence type="ECO:0008006" key="3">
    <source>
        <dbReference type="Google" id="ProtNLM"/>
    </source>
</evidence>
<accession>A0A1C7M112</accession>